<dbReference type="PANTHER" id="PTHR45712:SF22">
    <property type="entry name" value="INSULIN-LIKE GROWTH FACTOR-BINDING PROTEIN COMPLEX ACID LABILE SUBUNIT"/>
    <property type="match status" value="1"/>
</dbReference>
<organism evidence="4 5">
    <name type="scientific">Triplophysa tibetana</name>
    <dbReference type="NCBI Taxonomy" id="1572043"/>
    <lineage>
        <taxon>Eukaryota</taxon>
        <taxon>Metazoa</taxon>
        <taxon>Chordata</taxon>
        <taxon>Craniata</taxon>
        <taxon>Vertebrata</taxon>
        <taxon>Euteleostomi</taxon>
        <taxon>Actinopterygii</taxon>
        <taxon>Neopterygii</taxon>
        <taxon>Teleostei</taxon>
        <taxon>Ostariophysi</taxon>
        <taxon>Cypriniformes</taxon>
        <taxon>Nemacheilidae</taxon>
        <taxon>Triplophysa</taxon>
    </lineage>
</organism>
<feature type="signal peptide" evidence="3">
    <location>
        <begin position="1"/>
        <end position="18"/>
    </location>
</feature>
<keyword evidence="3" id="KW-0732">Signal</keyword>
<reference evidence="4 5" key="1">
    <citation type="journal article" date="2019" name="Mol. Ecol. Resour.">
        <title>Chromosome-level genome assembly of Triplophysa tibetana, a fish adapted to the harsh high-altitude environment of the Tibetan Plateau.</title>
        <authorList>
            <person name="Yang X."/>
            <person name="Liu H."/>
            <person name="Ma Z."/>
            <person name="Zou Y."/>
            <person name="Zou M."/>
            <person name="Mao Y."/>
            <person name="Li X."/>
            <person name="Wang H."/>
            <person name="Chen T."/>
            <person name="Wang W."/>
            <person name="Yang R."/>
        </authorList>
    </citation>
    <scope>NUCLEOTIDE SEQUENCE [LARGE SCALE GENOMIC DNA]</scope>
    <source>
        <strain evidence="4">TTIB1903HZAU</strain>
        <tissue evidence="4">Muscle</tissue>
    </source>
</reference>
<dbReference type="SMART" id="SM00369">
    <property type="entry name" value="LRR_TYP"/>
    <property type="match status" value="7"/>
</dbReference>
<evidence type="ECO:0000256" key="3">
    <source>
        <dbReference type="SAM" id="SignalP"/>
    </source>
</evidence>
<accession>A0A5A9P757</accession>
<dbReference type="SUPFAM" id="SSF52058">
    <property type="entry name" value="L domain-like"/>
    <property type="match status" value="1"/>
</dbReference>
<name>A0A5A9P757_9TELE</name>
<dbReference type="Proteomes" id="UP000324632">
    <property type="component" value="Chromosome 8"/>
</dbReference>
<evidence type="ECO:0008006" key="6">
    <source>
        <dbReference type="Google" id="ProtNLM"/>
    </source>
</evidence>
<gene>
    <name evidence="4" type="ORF">E1301_Tti001616</name>
</gene>
<dbReference type="InterPro" id="IPR003591">
    <property type="entry name" value="Leu-rich_rpt_typical-subtyp"/>
</dbReference>
<proteinExistence type="predicted"/>
<evidence type="ECO:0000256" key="1">
    <source>
        <dbReference type="ARBA" id="ARBA00022614"/>
    </source>
</evidence>
<keyword evidence="5" id="KW-1185">Reference proteome</keyword>
<evidence type="ECO:0000313" key="5">
    <source>
        <dbReference type="Proteomes" id="UP000324632"/>
    </source>
</evidence>
<evidence type="ECO:0000256" key="2">
    <source>
        <dbReference type="ARBA" id="ARBA00022737"/>
    </source>
</evidence>
<dbReference type="InterPro" id="IPR032675">
    <property type="entry name" value="LRR_dom_sf"/>
</dbReference>
<dbReference type="AlphaFoldDB" id="A0A5A9P757"/>
<dbReference type="Pfam" id="PF13855">
    <property type="entry name" value="LRR_8"/>
    <property type="match status" value="2"/>
</dbReference>
<keyword evidence="2" id="KW-0677">Repeat</keyword>
<dbReference type="Gene3D" id="3.80.10.10">
    <property type="entry name" value="Ribonuclease Inhibitor"/>
    <property type="match status" value="2"/>
</dbReference>
<dbReference type="InterPro" id="IPR050333">
    <property type="entry name" value="SLRP"/>
</dbReference>
<dbReference type="PANTHER" id="PTHR45712">
    <property type="entry name" value="AGAP008170-PA"/>
    <property type="match status" value="1"/>
</dbReference>
<comment type="caution">
    <text evidence="4">The sequence shown here is derived from an EMBL/GenBank/DDBJ whole genome shotgun (WGS) entry which is preliminary data.</text>
</comment>
<dbReference type="InterPro" id="IPR001611">
    <property type="entry name" value="Leu-rich_rpt"/>
</dbReference>
<sequence>MRLMRMLFLMTSLPSSQTVACPLICVCDDTKLTVTCIEKNLKHIPPTIKEIAVKLDLKRNNLGDLSKGVFKHTPYLIHLNLQGCRINLVREGAFQGLSRLVQLDLTQNNIDILYQGFLNIQLLRLIHNSLNNLPSEAFAGLLTLSHLNLDHKELQFFPSKADQHMALQDLSQSALSLSPFISYLDLSYNQLPYIQALMGTTQLSGLNLTGMSDARDATCEERGHTKVTTGFPGTILLLNMRGNHFHYIPGNSFPNVPEVVSLHLDSCKIHHIEGGAFQGMKGLMYLYLSDNQLASLDTNVFEGAHEIMYLNLEGNRLSQFPSSEMLPQIPKLLERKKPDS</sequence>
<keyword evidence="1" id="KW-0433">Leucine-rich repeat</keyword>
<feature type="chain" id="PRO_5022839576" description="Chondroadherin-like protein" evidence="3">
    <location>
        <begin position="19"/>
        <end position="340"/>
    </location>
</feature>
<protein>
    <recommendedName>
        <fullName evidence="6">Chondroadherin-like protein</fullName>
    </recommendedName>
</protein>
<evidence type="ECO:0000313" key="4">
    <source>
        <dbReference type="EMBL" id="KAA0717790.1"/>
    </source>
</evidence>
<dbReference type="EMBL" id="SOYY01000008">
    <property type="protein sequence ID" value="KAA0717790.1"/>
    <property type="molecule type" value="Genomic_DNA"/>
</dbReference>